<keyword evidence="5 6" id="KW-0012">Acyltransferase</keyword>
<dbReference type="GO" id="GO:0006526">
    <property type="term" value="P:L-arginine biosynthetic process"/>
    <property type="evidence" value="ECO:0007669"/>
    <property type="project" value="UniProtKB-UniRule"/>
</dbReference>
<dbReference type="GO" id="GO:0004042">
    <property type="term" value="F:L-glutamate N-acetyltransferase activity"/>
    <property type="evidence" value="ECO:0007669"/>
    <property type="project" value="UniProtKB-UniRule"/>
</dbReference>
<keyword evidence="4 6" id="KW-0068">Autocatalytic cleavage</keyword>
<dbReference type="EMBL" id="MWDQ01000066">
    <property type="protein sequence ID" value="OQB73764.1"/>
    <property type="molecule type" value="Genomic_DNA"/>
</dbReference>
<feature type="chain" id="PRO_5023556416" description="Arginine biosynthesis bifunctional protein ArgJ beta chain" evidence="6">
    <location>
        <begin position="188"/>
        <end position="399"/>
    </location>
</feature>
<dbReference type="PANTHER" id="PTHR23100">
    <property type="entry name" value="ARGININE BIOSYNTHESIS BIFUNCTIONAL PROTEIN ARGJ"/>
    <property type="match status" value="1"/>
</dbReference>
<dbReference type="InterPro" id="IPR002813">
    <property type="entry name" value="Arg_biosynth_ArgJ"/>
</dbReference>
<dbReference type="HAMAP" id="MF_01106">
    <property type="entry name" value="ArgJ"/>
    <property type="match status" value="1"/>
</dbReference>
<comment type="caution">
    <text evidence="7">The sequence shown here is derived from an EMBL/GenBank/DDBJ whole genome shotgun (WGS) entry which is preliminary data.</text>
</comment>
<dbReference type="Pfam" id="PF01960">
    <property type="entry name" value="ArgJ"/>
    <property type="match status" value="1"/>
</dbReference>
<evidence type="ECO:0000256" key="2">
    <source>
        <dbReference type="ARBA" id="ARBA00011475"/>
    </source>
</evidence>
<dbReference type="EC" id="2.3.1.35" evidence="6"/>
<sequence length="399" mass="43651">MEERTGVCFPLGFKAGGINCGIKKEKKDIAVIISETDCIAEACSTTNRIKSYSLLWSLKNLKNPIRAVLINSGNANVLGGKQGWEITCNIMNEFSNILNTNRKHVLFASTGIIGKMLPEQKIITGLKSLLKSASCFGGNDAAEAIMTTDRFPKQIEYKTNIKAHKKNQFVCLGGMAKGAGMICPNMATMLAFITTDAVIQRTALRQALKKAVNNSFNMITVDNDQSTNDFVVCLANGLAGNKIIKENTEDFEIFSDGLLNVCQFLAKKIAENGEGADRLIEVRVESAWSEKDARRIAKKIAGSNLVKAAVTGMWPNWGRIAASAGSVCGRFNPQAMKIFIGDYLVFDGFPCNVDEPILRKELSKKQVIIKVVLKSGNKSAVAWGCNLTEQYVKINMEKE</sequence>
<keyword evidence="6" id="KW-0963">Cytoplasm</keyword>
<dbReference type="CDD" id="cd02152">
    <property type="entry name" value="OAT"/>
    <property type="match status" value="1"/>
</dbReference>
<comment type="function">
    <text evidence="6">Catalyzes two activities which are involved in the cyclic version of arginine biosynthesis: the synthesis of N-acetylglutamate from glutamate and acetyl-CoA as the acetyl donor, and of ornithine by transacetylation between N(2)-acetylornithine and glutamate.</text>
</comment>
<feature type="active site" description="Nucleophile" evidence="6">
    <location>
        <position position="188"/>
    </location>
</feature>
<evidence type="ECO:0000256" key="3">
    <source>
        <dbReference type="ARBA" id="ARBA00022679"/>
    </source>
</evidence>
<comment type="caution">
    <text evidence="6">Lacks conserved residue(s) required for the propagation of feature annotation.</text>
</comment>
<comment type="subunit">
    <text evidence="2 6">Heterotetramer of two alpha and two beta chains.</text>
</comment>
<dbReference type="InterPro" id="IPR016117">
    <property type="entry name" value="ArgJ-like_dom_sf"/>
</dbReference>
<comment type="catalytic activity">
    <reaction evidence="6">
        <text>L-glutamate + acetyl-CoA = N-acetyl-L-glutamate + CoA + H(+)</text>
        <dbReference type="Rhea" id="RHEA:24292"/>
        <dbReference type="ChEBI" id="CHEBI:15378"/>
        <dbReference type="ChEBI" id="CHEBI:29985"/>
        <dbReference type="ChEBI" id="CHEBI:44337"/>
        <dbReference type="ChEBI" id="CHEBI:57287"/>
        <dbReference type="ChEBI" id="CHEBI:57288"/>
        <dbReference type="EC" id="2.3.1.1"/>
    </reaction>
</comment>
<name>A0A1V6CAB6_UNCT6</name>
<dbReference type="PANTHER" id="PTHR23100:SF0">
    <property type="entry name" value="ARGININE BIOSYNTHESIS BIFUNCTIONAL PROTEIN ARGJ, MITOCHONDRIAL"/>
    <property type="match status" value="1"/>
</dbReference>
<keyword evidence="6" id="KW-0028">Amino-acid biosynthesis</keyword>
<feature type="site" description="Cleavage; by autolysis" evidence="6">
    <location>
        <begin position="187"/>
        <end position="188"/>
    </location>
</feature>
<comment type="similarity">
    <text evidence="1 6">Belongs to the ArgJ family.</text>
</comment>
<dbReference type="Gene3D" id="3.10.20.340">
    <property type="entry name" value="ArgJ beta chain, C-terminal domain"/>
    <property type="match status" value="1"/>
</dbReference>
<feature type="binding site" evidence="6">
    <location>
        <position position="177"/>
    </location>
    <ligand>
        <name>substrate</name>
    </ligand>
</feature>
<evidence type="ECO:0000256" key="5">
    <source>
        <dbReference type="ARBA" id="ARBA00023315"/>
    </source>
</evidence>
<evidence type="ECO:0000256" key="4">
    <source>
        <dbReference type="ARBA" id="ARBA00022813"/>
    </source>
</evidence>
<feature type="binding site" evidence="6">
    <location>
        <position position="395"/>
    </location>
    <ligand>
        <name>substrate</name>
    </ligand>
</feature>
<feature type="binding site" evidence="6">
    <location>
        <position position="188"/>
    </location>
    <ligand>
        <name>substrate</name>
    </ligand>
</feature>
<keyword evidence="6" id="KW-0055">Arginine biosynthesis</keyword>
<dbReference type="InterPro" id="IPR042195">
    <property type="entry name" value="ArgJ_beta_C"/>
</dbReference>
<dbReference type="SUPFAM" id="SSF56266">
    <property type="entry name" value="DmpA/ArgJ-like"/>
    <property type="match status" value="1"/>
</dbReference>
<comment type="catalytic activity">
    <reaction evidence="6">
        <text>N(2)-acetyl-L-ornithine + L-glutamate = N-acetyl-L-glutamate + L-ornithine</text>
        <dbReference type="Rhea" id="RHEA:15349"/>
        <dbReference type="ChEBI" id="CHEBI:29985"/>
        <dbReference type="ChEBI" id="CHEBI:44337"/>
        <dbReference type="ChEBI" id="CHEBI:46911"/>
        <dbReference type="ChEBI" id="CHEBI:57805"/>
        <dbReference type="EC" id="2.3.1.35"/>
    </reaction>
</comment>
<feature type="chain" id="PRO_5023556417" description="Arginine biosynthesis bifunctional protein ArgJ alpha chain" evidence="6">
    <location>
        <begin position="1"/>
        <end position="187"/>
    </location>
</feature>
<dbReference type="GO" id="GO:0005737">
    <property type="term" value="C:cytoplasm"/>
    <property type="evidence" value="ECO:0007669"/>
    <property type="project" value="UniProtKB-SubCell"/>
</dbReference>
<reference evidence="7" key="1">
    <citation type="submission" date="2017-02" db="EMBL/GenBank/DDBJ databases">
        <title>Delving into the versatile metabolic prowess of the omnipresent phylum Bacteroidetes.</title>
        <authorList>
            <person name="Nobu M.K."/>
            <person name="Mei R."/>
            <person name="Narihiro T."/>
            <person name="Kuroda K."/>
            <person name="Liu W.-T."/>
        </authorList>
    </citation>
    <scope>NUCLEOTIDE SEQUENCE</scope>
    <source>
        <strain evidence="7">ADurb.Bin131</strain>
    </source>
</reference>
<dbReference type="EC" id="2.3.1.1" evidence="6"/>
<evidence type="ECO:0000256" key="6">
    <source>
        <dbReference type="HAMAP-Rule" id="MF_01106"/>
    </source>
</evidence>
<gene>
    <name evidence="6 7" type="primary">argJ</name>
    <name evidence="7" type="ORF">BWX89_00811</name>
</gene>
<proteinExistence type="inferred from homology"/>
<feature type="site" description="Involved in the stabilization of negative charge on the oxyanion by the formation of the oxyanion hole" evidence="6">
    <location>
        <position position="111"/>
    </location>
</feature>
<dbReference type="GO" id="GO:0004358">
    <property type="term" value="F:L-glutamate N-acetyltransferase activity, acting on acetyl-L-ornithine as donor"/>
    <property type="evidence" value="ECO:0007669"/>
    <property type="project" value="UniProtKB-UniRule"/>
</dbReference>
<feature type="site" description="Involved in the stabilization of negative charge on the oxyanion by the formation of the oxyanion hole" evidence="6">
    <location>
        <position position="110"/>
    </location>
</feature>
<keyword evidence="3 6" id="KW-0808">Transferase</keyword>
<dbReference type="Gene3D" id="3.60.70.12">
    <property type="entry name" value="L-amino peptidase D-ALA esterase/amidase"/>
    <property type="match status" value="1"/>
</dbReference>
<dbReference type="GO" id="GO:0006592">
    <property type="term" value="P:ornithine biosynthetic process"/>
    <property type="evidence" value="ECO:0007669"/>
    <property type="project" value="TreeGrafter"/>
</dbReference>
<comment type="subcellular location">
    <subcellularLocation>
        <location evidence="6">Cytoplasm</location>
    </subcellularLocation>
</comment>
<feature type="binding site" evidence="6">
    <location>
        <position position="147"/>
    </location>
    <ligand>
        <name>substrate</name>
    </ligand>
</feature>
<protein>
    <recommendedName>
        <fullName evidence="6">Arginine biosynthesis bifunctional protein ArgJ</fullName>
    </recommendedName>
    <domain>
        <recommendedName>
            <fullName evidence="6">Glutamate N-acetyltransferase</fullName>
            <ecNumber evidence="6">2.3.1.35</ecNumber>
        </recommendedName>
        <alternativeName>
            <fullName evidence="6">Ornithine acetyltransferase</fullName>
            <shortName evidence="6">OATase</shortName>
        </alternativeName>
        <alternativeName>
            <fullName evidence="6">Ornithine transacetylase</fullName>
        </alternativeName>
    </domain>
    <domain>
        <recommendedName>
            <fullName evidence="6">Amino-acid acetyltransferase</fullName>
            <ecNumber evidence="6">2.3.1.1</ecNumber>
        </recommendedName>
        <alternativeName>
            <fullName evidence="6">N-acetylglutamate synthase</fullName>
            <shortName evidence="6">AGSase</shortName>
        </alternativeName>
    </domain>
    <component>
        <recommendedName>
            <fullName evidence="6">Arginine biosynthesis bifunctional protein ArgJ alpha chain</fullName>
        </recommendedName>
    </component>
    <component>
        <recommendedName>
            <fullName evidence="6">Arginine biosynthesis bifunctional protein ArgJ beta chain</fullName>
        </recommendedName>
    </component>
</protein>
<comment type="pathway">
    <text evidence="6">Amino-acid biosynthesis; L-arginine biosynthesis; N(2)-acetyl-L-ornithine from L-glutamate: step 1/4.</text>
</comment>
<accession>A0A1V6CAB6</accession>
<dbReference type="Proteomes" id="UP000485562">
    <property type="component" value="Unassembled WGS sequence"/>
</dbReference>
<dbReference type="AlphaFoldDB" id="A0A1V6CAB6"/>
<evidence type="ECO:0000256" key="1">
    <source>
        <dbReference type="ARBA" id="ARBA00006774"/>
    </source>
</evidence>
<feature type="binding site" evidence="6">
    <location>
        <position position="274"/>
    </location>
    <ligand>
        <name>substrate</name>
    </ligand>
</feature>
<evidence type="ECO:0000313" key="7">
    <source>
        <dbReference type="EMBL" id="OQB73764.1"/>
    </source>
</evidence>
<organism evidence="7">
    <name type="scientific">candidate division TA06 bacterium ADurb.Bin131</name>
    <dbReference type="NCBI Taxonomy" id="1852827"/>
    <lineage>
        <taxon>Bacteria</taxon>
        <taxon>Bacteria division TA06</taxon>
    </lineage>
</organism>
<comment type="pathway">
    <text evidence="6">Amino-acid biosynthesis; L-arginine biosynthesis; L-ornithine and N-acetyl-L-glutamate from L-glutamate and N(2)-acetyl-L-ornithine (cyclic): step 1/1.</text>
</comment>
<dbReference type="UniPathway" id="UPA00068">
    <property type="reaction ID" value="UER00106"/>
</dbReference>
<dbReference type="NCBIfam" id="TIGR00120">
    <property type="entry name" value="ArgJ"/>
    <property type="match status" value="1"/>
</dbReference>
<keyword evidence="6" id="KW-0511">Multifunctional enzyme</keyword>
<dbReference type="NCBIfam" id="NF003802">
    <property type="entry name" value="PRK05388.1"/>
    <property type="match status" value="1"/>
</dbReference>